<dbReference type="InterPro" id="IPR050416">
    <property type="entry name" value="FAD-linked_Oxidoreductase"/>
</dbReference>
<dbReference type="InterPro" id="IPR012951">
    <property type="entry name" value="BBE"/>
</dbReference>
<evidence type="ECO:0000259" key="6">
    <source>
        <dbReference type="PROSITE" id="PS51387"/>
    </source>
</evidence>
<dbReference type="InterPro" id="IPR006093">
    <property type="entry name" value="Oxy_OxRdtase_FAD_BS"/>
</dbReference>
<dbReference type="Gene3D" id="3.30.465.10">
    <property type="match status" value="1"/>
</dbReference>
<evidence type="ECO:0000313" key="7">
    <source>
        <dbReference type="EMBL" id="TLS35388.1"/>
    </source>
</evidence>
<dbReference type="OrthoDB" id="545125at2"/>
<dbReference type="AlphaFoldDB" id="A0A5R9F1R3"/>
<dbReference type="PANTHER" id="PTHR42973:SF39">
    <property type="entry name" value="FAD-BINDING PCMH-TYPE DOMAIN-CONTAINING PROTEIN"/>
    <property type="match status" value="1"/>
</dbReference>
<reference evidence="7 8" key="1">
    <citation type="submission" date="2019-04" db="EMBL/GenBank/DDBJ databases">
        <title>Bacillus caeni sp. nov., a bacterium isolated from mangrove sediment.</title>
        <authorList>
            <person name="Huang H."/>
            <person name="Mo K."/>
            <person name="Hu Y."/>
        </authorList>
    </citation>
    <scope>NUCLEOTIDE SEQUENCE [LARGE SCALE GENOMIC DNA]</scope>
    <source>
        <strain evidence="7 8">HB172195</strain>
    </source>
</reference>
<dbReference type="PROSITE" id="PS00862">
    <property type="entry name" value="OX2_COVAL_FAD"/>
    <property type="match status" value="1"/>
</dbReference>
<dbReference type="PROSITE" id="PS51387">
    <property type="entry name" value="FAD_PCMH"/>
    <property type="match status" value="1"/>
</dbReference>
<evidence type="ECO:0000256" key="4">
    <source>
        <dbReference type="ARBA" id="ARBA00022827"/>
    </source>
</evidence>
<protein>
    <submittedName>
        <fullName evidence="7">FAD-binding oxidoreductase</fullName>
    </submittedName>
</protein>
<evidence type="ECO:0000256" key="5">
    <source>
        <dbReference type="ARBA" id="ARBA00023002"/>
    </source>
</evidence>
<dbReference type="InterPro" id="IPR016169">
    <property type="entry name" value="FAD-bd_PCMH_sub2"/>
</dbReference>
<name>A0A5R9F1R3_9BACL</name>
<dbReference type="Proteomes" id="UP000308230">
    <property type="component" value="Unassembled WGS sequence"/>
</dbReference>
<keyword evidence="8" id="KW-1185">Reference proteome</keyword>
<dbReference type="InterPro" id="IPR016166">
    <property type="entry name" value="FAD-bd_PCMH"/>
</dbReference>
<keyword evidence="5" id="KW-0560">Oxidoreductase</keyword>
<evidence type="ECO:0000313" key="8">
    <source>
        <dbReference type="Proteomes" id="UP000308230"/>
    </source>
</evidence>
<dbReference type="GO" id="GO:0016491">
    <property type="term" value="F:oxidoreductase activity"/>
    <property type="evidence" value="ECO:0007669"/>
    <property type="project" value="UniProtKB-KW"/>
</dbReference>
<dbReference type="Gene3D" id="3.40.462.20">
    <property type="match status" value="1"/>
</dbReference>
<dbReference type="SUPFAM" id="SSF56176">
    <property type="entry name" value="FAD-binding/transporter-associated domain-like"/>
    <property type="match status" value="1"/>
</dbReference>
<gene>
    <name evidence="7" type="ORF">FCL54_20545</name>
</gene>
<dbReference type="Gene3D" id="3.30.43.10">
    <property type="entry name" value="Uridine Diphospho-n-acetylenolpyruvylglucosamine Reductase, domain 2"/>
    <property type="match status" value="1"/>
</dbReference>
<dbReference type="EMBL" id="SWLG01000022">
    <property type="protein sequence ID" value="TLS35388.1"/>
    <property type="molecule type" value="Genomic_DNA"/>
</dbReference>
<comment type="caution">
    <text evidence="7">The sequence shown here is derived from an EMBL/GenBank/DDBJ whole genome shotgun (WGS) entry which is preliminary data.</text>
</comment>
<dbReference type="Pfam" id="PF01565">
    <property type="entry name" value="FAD_binding_4"/>
    <property type="match status" value="1"/>
</dbReference>
<keyword evidence="3" id="KW-0285">Flavoprotein</keyword>
<comment type="cofactor">
    <cofactor evidence="1">
        <name>FAD</name>
        <dbReference type="ChEBI" id="CHEBI:57692"/>
    </cofactor>
</comment>
<accession>A0A5R9F1R3</accession>
<evidence type="ECO:0000256" key="3">
    <source>
        <dbReference type="ARBA" id="ARBA00022630"/>
    </source>
</evidence>
<sequence length="454" mass="49458">MIKDLEAKLGSRIITPDHEAYDEKRKVWNGAIDRKPYAIVVCDTEEDVAAAVKLATEKNLNIAIRGGGHHVAGTAVCDDGLMIDLSEMRKVEVDPEKKIAFVEGGATLADIDKATQNFELATPTGTVSETGVAGLALSGGMGYLRGKYGLTCDNIVGAHVVTSKGELLEVSETQHSDLFWAIRGGGGNFGIVTKFMFQLHKVGPAVLALDVMYDYKDAKAILLQAQEYLKQAPDEVSFNITAAELPPVPFLPEALHHKKVVMLTGMYAGEPEQGEKVIEQLRQMAEPLADHTGIIPYVELQSKLDAMVPDSVPVYGTSLYFKELDEKTIDAVLGKIDSAPAPTALVQLWALGGQMNKIPVDATPFAVRDASFILLVDMMAMGVDEKICEKWVESLYQGLLPYSHNKASYLNGIGLSENVTKTAYAVNYDRLVAVKKNYDPGNVFRFNHNIDPTK</sequence>
<proteinExistence type="inferred from homology"/>
<comment type="similarity">
    <text evidence="2">Belongs to the oxygen-dependent FAD-linked oxidoreductase family.</text>
</comment>
<dbReference type="InterPro" id="IPR036318">
    <property type="entry name" value="FAD-bd_PCMH-like_sf"/>
</dbReference>
<evidence type="ECO:0000256" key="2">
    <source>
        <dbReference type="ARBA" id="ARBA00005466"/>
    </source>
</evidence>
<organism evidence="7 8">
    <name type="scientific">Exobacillus caeni</name>
    <dbReference type="NCBI Taxonomy" id="2574798"/>
    <lineage>
        <taxon>Bacteria</taxon>
        <taxon>Bacillati</taxon>
        <taxon>Bacillota</taxon>
        <taxon>Bacilli</taxon>
        <taxon>Bacillales</taxon>
        <taxon>Guptibacillaceae</taxon>
        <taxon>Exobacillus</taxon>
    </lineage>
</organism>
<evidence type="ECO:0000256" key="1">
    <source>
        <dbReference type="ARBA" id="ARBA00001974"/>
    </source>
</evidence>
<dbReference type="PANTHER" id="PTHR42973">
    <property type="entry name" value="BINDING OXIDOREDUCTASE, PUTATIVE (AFU_ORTHOLOGUE AFUA_1G17690)-RELATED"/>
    <property type="match status" value="1"/>
</dbReference>
<dbReference type="GO" id="GO:0071949">
    <property type="term" value="F:FAD binding"/>
    <property type="evidence" value="ECO:0007669"/>
    <property type="project" value="InterPro"/>
</dbReference>
<dbReference type="InterPro" id="IPR016167">
    <property type="entry name" value="FAD-bd_PCMH_sub1"/>
</dbReference>
<feature type="domain" description="FAD-binding PCMH-type" evidence="6">
    <location>
        <begin position="32"/>
        <end position="202"/>
    </location>
</feature>
<keyword evidence="4" id="KW-0274">FAD</keyword>
<dbReference type="RefSeq" id="WP_138129000.1">
    <property type="nucleotide sequence ID" value="NZ_SWLG01000022.1"/>
</dbReference>
<dbReference type="Pfam" id="PF08031">
    <property type="entry name" value="BBE"/>
    <property type="match status" value="1"/>
</dbReference>
<dbReference type="InterPro" id="IPR006094">
    <property type="entry name" value="Oxid_FAD_bind_N"/>
</dbReference>